<evidence type="ECO:0000256" key="5">
    <source>
        <dbReference type="NCBIfam" id="TIGR00559"/>
    </source>
</evidence>
<keyword evidence="2 4" id="KW-0808">Transferase</keyword>
<feature type="site" description="Transition state stabilizer" evidence="4">
    <location>
        <position position="152"/>
    </location>
</feature>
<evidence type="ECO:0000256" key="1">
    <source>
        <dbReference type="ARBA" id="ARBA00022490"/>
    </source>
</evidence>
<dbReference type="NCBIfam" id="NF003625">
    <property type="entry name" value="PRK05265.1-3"/>
    <property type="match status" value="1"/>
</dbReference>
<reference evidence="6 7" key="1">
    <citation type="submission" date="2018-05" db="EMBL/GenBank/DDBJ databases">
        <title>Animal gut microbial communities from fecal samples from Wisconsin, USA.</title>
        <authorList>
            <person name="Neumann A."/>
        </authorList>
    </citation>
    <scope>NUCLEOTIDE SEQUENCE [LARGE SCALE GENOMIC DNA]</scope>
    <source>
        <strain evidence="6 7">UWS4</strain>
    </source>
</reference>
<evidence type="ECO:0000313" key="7">
    <source>
        <dbReference type="Proteomes" id="UP000245523"/>
    </source>
</evidence>
<feature type="binding site" evidence="4">
    <location>
        <position position="51"/>
    </location>
    <ligand>
        <name>1-deoxy-D-xylulose 5-phosphate</name>
        <dbReference type="ChEBI" id="CHEBI:57792"/>
    </ligand>
</feature>
<feature type="binding site" evidence="4">
    <location>
        <position position="46"/>
    </location>
    <ligand>
        <name>1-deoxy-D-xylulose 5-phosphate</name>
        <dbReference type="ChEBI" id="CHEBI:57792"/>
    </ligand>
</feature>
<feature type="binding site" evidence="4">
    <location>
        <position position="19"/>
    </location>
    <ligand>
        <name>3-amino-2-oxopropyl phosphate</name>
        <dbReference type="ChEBI" id="CHEBI:57279"/>
    </ligand>
</feature>
<feature type="active site" description="Proton acceptor" evidence="4">
    <location>
        <position position="71"/>
    </location>
</feature>
<dbReference type="Proteomes" id="UP000245523">
    <property type="component" value="Unassembled WGS sequence"/>
</dbReference>
<dbReference type="Gene3D" id="3.20.20.70">
    <property type="entry name" value="Aldolase class I"/>
    <property type="match status" value="1"/>
</dbReference>
<gene>
    <name evidence="4" type="primary">pdxJ</name>
    <name evidence="6" type="ORF">B0H50_1243</name>
</gene>
<accession>A0ABX5LIU7</accession>
<keyword evidence="1 4" id="KW-0963">Cytoplasm</keyword>
<evidence type="ECO:0000313" key="6">
    <source>
        <dbReference type="EMBL" id="PWK94012.1"/>
    </source>
</evidence>
<organism evidence="6 7">
    <name type="scientific">Hallerella porci</name>
    <dbReference type="NCBI Taxonomy" id="1945871"/>
    <lineage>
        <taxon>Bacteria</taxon>
        <taxon>Pseudomonadati</taxon>
        <taxon>Fibrobacterota</taxon>
        <taxon>Fibrobacteria</taxon>
        <taxon>Fibrobacterales</taxon>
        <taxon>Fibrobacteraceae</taxon>
        <taxon>Hallerella</taxon>
    </lineage>
</organism>
<comment type="pathway">
    <text evidence="4">Cofactor biosynthesis; pyridoxine 5'-phosphate biosynthesis; pyridoxine 5'-phosphate from D-erythrose 4-phosphate: step 5/5.</text>
</comment>
<name>A0ABX5LIU7_9BACT</name>
<dbReference type="NCBIfam" id="NF003627">
    <property type="entry name" value="PRK05265.1-5"/>
    <property type="match status" value="1"/>
</dbReference>
<dbReference type="HAMAP" id="MF_00279">
    <property type="entry name" value="PdxJ"/>
    <property type="match status" value="1"/>
</dbReference>
<dbReference type="InterPro" id="IPR013785">
    <property type="entry name" value="Aldolase_TIM"/>
</dbReference>
<dbReference type="EMBL" id="QGHD01000024">
    <property type="protein sequence ID" value="PWK94012.1"/>
    <property type="molecule type" value="Genomic_DNA"/>
</dbReference>
<feature type="binding site" evidence="4">
    <location>
        <position position="196"/>
    </location>
    <ligand>
        <name>3-amino-2-oxopropyl phosphate</name>
        <dbReference type="ChEBI" id="CHEBI:57279"/>
    </ligand>
</feature>
<keyword evidence="7" id="KW-1185">Reference proteome</keyword>
<feature type="active site" description="Proton acceptor" evidence="4">
    <location>
        <position position="44"/>
    </location>
</feature>
<evidence type="ECO:0000256" key="4">
    <source>
        <dbReference type="HAMAP-Rule" id="MF_00279"/>
    </source>
</evidence>
<protein>
    <recommendedName>
        <fullName evidence="4 5">Pyridoxine 5'-phosphate synthase</fullName>
        <shortName evidence="4">PNP synthase</shortName>
        <ecNumber evidence="4 5">2.6.99.2</ecNumber>
    </recommendedName>
</protein>
<comment type="subunit">
    <text evidence="4">Homooctamer; tetramer of dimers.</text>
</comment>
<feature type="binding site" evidence="4">
    <location>
        <begin position="217"/>
        <end position="218"/>
    </location>
    <ligand>
        <name>3-amino-2-oxopropyl phosphate</name>
        <dbReference type="ChEBI" id="CHEBI:57279"/>
    </ligand>
</feature>
<dbReference type="EC" id="2.6.99.2" evidence="4 5"/>
<evidence type="ECO:0000256" key="3">
    <source>
        <dbReference type="ARBA" id="ARBA00023096"/>
    </source>
</evidence>
<keyword evidence="3 4" id="KW-0664">Pyridoxine biosynthesis</keyword>
<dbReference type="PANTHER" id="PTHR30456:SF0">
    <property type="entry name" value="PYRIDOXINE 5'-PHOSPHATE SYNTHASE"/>
    <property type="match status" value="1"/>
</dbReference>
<dbReference type="RefSeq" id="WP_106198473.1">
    <property type="nucleotide sequence ID" value="NZ_JAXEIU010000039.1"/>
</dbReference>
<comment type="caution">
    <text evidence="4">Lacks conserved residue(s) required for the propagation of feature annotation.</text>
</comment>
<proteinExistence type="inferred from homology"/>
<evidence type="ECO:0000256" key="2">
    <source>
        <dbReference type="ARBA" id="ARBA00022679"/>
    </source>
</evidence>
<comment type="caution">
    <text evidence="6">The sequence shown here is derived from an EMBL/GenBank/DDBJ whole genome shotgun (WGS) entry which is preliminary data.</text>
</comment>
<dbReference type="CDD" id="cd00003">
    <property type="entry name" value="PNPsynthase"/>
    <property type="match status" value="1"/>
</dbReference>
<comment type="similarity">
    <text evidence="4">Belongs to the PNP synthase family.</text>
</comment>
<comment type="function">
    <text evidence="4">Catalyzes the complicated ring closure reaction between the two acyclic compounds 1-deoxy-D-xylulose-5-phosphate (DXP) and 3-amino-2-oxopropyl phosphate (1-amino-acetone-3-phosphate or AAP) to form pyridoxine 5'-phosphate (PNP) and inorganic phosphate.</text>
</comment>
<dbReference type="PANTHER" id="PTHR30456">
    <property type="entry name" value="PYRIDOXINE 5'-PHOSPHATE SYNTHASE"/>
    <property type="match status" value="1"/>
</dbReference>
<sequence length="241" mass="26521">MSAKLNVNIDHIATIREARKIREPDPVTGATLAELAGCHGITAHLREDRRHIQERDVRLLRGIVTTHLNLEVAPTPEMIQLTIDVQPDMVTLVSDDREEVTTEGGLNVAAHIDELSKAVAAFKNNDIAVSVFVNPDTDQVKAAKKIGADMVEFHSGHFANAFELGSAAEVDRELAAIQDMTILARKYGLRVRAGRGLNYRNVDYIAKIEGIEELTIGHSIIGRAVFTGMEKAVKEMLDLLR</sequence>
<dbReference type="InterPro" id="IPR004569">
    <property type="entry name" value="PyrdxlP_synth_PdxJ"/>
</dbReference>
<feature type="binding site" evidence="4">
    <location>
        <position position="8"/>
    </location>
    <ligand>
        <name>3-amino-2-oxopropyl phosphate</name>
        <dbReference type="ChEBI" id="CHEBI:57279"/>
    </ligand>
</feature>
<comment type="subcellular location">
    <subcellularLocation>
        <location evidence="4">Cytoplasm</location>
    </subcellularLocation>
</comment>
<dbReference type="SUPFAM" id="SSF63892">
    <property type="entry name" value="Pyridoxine 5'-phosphate synthase"/>
    <property type="match status" value="1"/>
</dbReference>
<feature type="binding site" evidence="4">
    <location>
        <begin position="10"/>
        <end position="11"/>
    </location>
    <ligand>
        <name>1-deoxy-D-xylulose 5-phosphate</name>
        <dbReference type="ChEBI" id="CHEBI:57792"/>
    </ligand>
</feature>
<dbReference type="NCBIfam" id="TIGR00559">
    <property type="entry name" value="pdxJ"/>
    <property type="match status" value="1"/>
</dbReference>
<dbReference type="InterPro" id="IPR036130">
    <property type="entry name" value="Pyridoxine-5'_phos_synth"/>
</dbReference>
<dbReference type="Pfam" id="PF03740">
    <property type="entry name" value="PdxJ"/>
    <property type="match status" value="1"/>
</dbReference>
<comment type="catalytic activity">
    <reaction evidence="4">
        <text>3-amino-2-oxopropyl phosphate + 1-deoxy-D-xylulose 5-phosphate = pyridoxine 5'-phosphate + phosphate + 2 H2O + H(+)</text>
        <dbReference type="Rhea" id="RHEA:15265"/>
        <dbReference type="ChEBI" id="CHEBI:15377"/>
        <dbReference type="ChEBI" id="CHEBI:15378"/>
        <dbReference type="ChEBI" id="CHEBI:43474"/>
        <dbReference type="ChEBI" id="CHEBI:57279"/>
        <dbReference type="ChEBI" id="CHEBI:57792"/>
        <dbReference type="ChEBI" id="CHEBI:58589"/>
        <dbReference type="EC" id="2.6.99.2"/>
    </reaction>
</comment>
<feature type="binding site" evidence="4">
    <location>
        <position position="101"/>
    </location>
    <ligand>
        <name>1-deoxy-D-xylulose 5-phosphate</name>
        <dbReference type="ChEBI" id="CHEBI:57792"/>
    </ligand>
</feature>